<comment type="caution">
    <text evidence="8">The sequence shown here is derived from an EMBL/GenBank/DDBJ whole genome shotgun (WGS) entry which is preliminary data.</text>
</comment>
<accession>A0A645EVZ1</accession>
<keyword evidence="4" id="KW-0479">Metal-binding</keyword>
<dbReference type="AlphaFoldDB" id="A0A645EVZ1"/>
<dbReference type="GO" id="GO:0051539">
    <property type="term" value="F:4 iron, 4 sulfur cluster binding"/>
    <property type="evidence" value="ECO:0007669"/>
    <property type="project" value="UniProtKB-KW"/>
</dbReference>
<dbReference type="Gene3D" id="3.80.30.10">
    <property type="entry name" value="pyruvate-formate lyase- activating enzyme"/>
    <property type="match status" value="1"/>
</dbReference>
<dbReference type="GO" id="GO:0046872">
    <property type="term" value="F:metal ion binding"/>
    <property type="evidence" value="ECO:0007669"/>
    <property type="project" value="UniProtKB-KW"/>
</dbReference>
<name>A0A645EVZ1_9ZZZZ</name>
<dbReference type="PANTHER" id="PTHR30352">
    <property type="entry name" value="PYRUVATE FORMATE-LYASE-ACTIVATING ENZYME"/>
    <property type="match status" value="1"/>
</dbReference>
<dbReference type="InterPro" id="IPR058240">
    <property type="entry name" value="rSAM_sf"/>
</dbReference>
<protein>
    <submittedName>
        <fullName evidence="8">4-hydroxyphenylacetate decarboxylase activating enzyme</fullName>
        <ecNumber evidence="8">1.97.1.-</ecNumber>
    </submittedName>
</protein>
<evidence type="ECO:0000256" key="2">
    <source>
        <dbReference type="ARBA" id="ARBA00022485"/>
    </source>
</evidence>
<dbReference type="InterPro" id="IPR034457">
    <property type="entry name" value="Organic_radical-activating"/>
</dbReference>
<dbReference type="InterPro" id="IPR007197">
    <property type="entry name" value="rSAM"/>
</dbReference>
<keyword evidence="5" id="KW-0408">Iron</keyword>
<evidence type="ECO:0000256" key="1">
    <source>
        <dbReference type="ARBA" id="ARBA00001966"/>
    </source>
</evidence>
<evidence type="ECO:0000256" key="4">
    <source>
        <dbReference type="ARBA" id="ARBA00022723"/>
    </source>
</evidence>
<keyword evidence="6" id="KW-0411">Iron-sulfur</keyword>
<dbReference type="PROSITE" id="PS51918">
    <property type="entry name" value="RADICAL_SAM"/>
    <property type="match status" value="1"/>
</dbReference>
<sequence>MSEIDKARALFHTDGGITITGGEPTVQFNNLKKLLIEIKKLNIHTVMETNGTHARLPELFNFLDIIIIDLKHHDSSVQKRKIGLGNEITMLNIQKAAESDRNIWIRIPLIPDFNDGYDNIKRIIEIIEKINRKNVSVELLQYHEYGKIKWEQVGMPYKMNEKKINAGDFDRYKSMFKESNINIINT</sequence>
<dbReference type="EMBL" id="VSSQ01050565">
    <property type="protein sequence ID" value="MPN04644.1"/>
    <property type="molecule type" value="Genomic_DNA"/>
</dbReference>
<dbReference type="Pfam" id="PF04055">
    <property type="entry name" value="Radical_SAM"/>
    <property type="match status" value="1"/>
</dbReference>
<feature type="domain" description="Radical SAM core" evidence="7">
    <location>
        <begin position="1"/>
        <end position="182"/>
    </location>
</feature>
<dbReference type="GO" id="GO:0016491">
    <property type="term" value="F:oxidoreductase activity"/>
    <property type="evidence" value="ECO:0007669"/>
    <property type="project" value="UniProtKB-KW"/>
</dbReference>
<evidence type="ECO:0000256" key="3">
    <source>
        <dbReference type="ARBA" id="ARBA00022691"/>
    </source>
</evidence>
<comment type="cofactor">
    <cofactor evidence="1">
        <name>[4Fe-4S] cluster</name>
        <dbReference type="ChEBI" id="CHEBI:49883"/>
    </cofactor>
</comment>
<evidence type="ECO:0000259" key="7">
    <source>
        <dbReference type="PROSITE" id="PS51918"/>
    </source>
</evidence>
<evidence type="ECO:0000256" key="5">
    <source>
        <dbReference type="ARBA" id="ARBA00023004"/>
    </source>
</evidence>
<dbReference type="EC" id="1.97.1.-" evidence="8"/>
<keyword evidence="2" id="KW-0004">4Fe-4S</keyword>
<reference evidence="8" key="1">
    <citation type="submission" date="2019-08" db="EMBL/GenBank/DDBJ databases">
        <authorList>
            <person name="Kucharzyk K."/>
            <person name="Murdoch R.W."/>
            <person name="Higgins S."/>
            <person name="Loffler F."/>
        </authorList>
    </citation>
    <scope>NUCLEOTIDE SEQUENCE</scope>
</reference>
<evidence type="ECO:0000256" key="6">
    <source>
        <dbReference type="ARBA" id="ARBA00023014"/>
    </source>
</evidence>
<evidence type="ECO:0000313" key="8">
    <source>
        <dbReference type="EMBL" id="MPN04644.1"/>
    </source>
</evidence>
<dbReference type="PANTHER" id="PTHR30352:SF4">
    <property type="entry name" value="PYRUVATE FORMATE-LYASE 2-ACTIVATING ENZYME"/>
    <property type="match status" value="1"/>
</dbReference>
<proteinExistence type="predicted"/>
<keyword evidence="3" id="KW-0949">S-adenosyl-L-methionine</keyword>
<organism evidence="8">
    <name type="scientific">bioreactor metagenome</name>
    <dbReference type="NCBI Taxonomy" id="1076179"/>
    <lineage>
        <taxon>unclassified sequences</taxon>
        <taxon>metagenomes</taxon>
        <taxon>ecological metagenomes</taxon>
    </lineage>
</organism>
<keyword evidence="8" id="KW-0560">Oxidoreductase</keyword>
<dbReference type="SUPFAM" id="SSF102114">
    <property type="entry name" value="Radical SAM enzymes"/>
    <property type="match status" value="1"/>
</dbReference>
<gene>
    <name evidence="8" type="primary">hpdA_10</name>
    <name evidence="8" type="ORF">SDC9_151889</name>
</gene>